<dbReference type="GeneID" id="8616695"/>
<reference evidence="1 2" key="1">
    <citation type="journal article" date="2005" name="Nature">
        <title>The genome of the social amoeba Dictyostelium discoideum.</title>
        <authorList>
            <consortium name="The Dictyostelium discoideum Sequencing Consortium"/>
            <person name="Eichinger L."/>
            <person name="Pachebat J.A."/>
            <person name="Glockner G."/>
            <person name="Rajandream M.A."/>
            <person name="Sucgang R."/>
            <person name="Berriman M."/>
            <person name="Song J."/>
            <person name="Olsen R."/>
            <person name="Szafranski K."/>
            <person name="Xu Q."/>
            <person name="Tunggal B."/>
            <person name="Kummerfeld S."/>
            <person name="Madera M."/>
            <person name="Konfortov B.A."/>
            <person name="Rivero F."/>
            <person name="Bankier A.T."/>
            <person name="Lehmann R."/>
            <person name="Hamlin N."/>
            <person name="Davies R."/>
            <person name="Gaudet P."/>
            <person name="Fey P."/>
            <person name="Pilcher K."/>
            <person name="Chen G."/>
            <person name="Saunders D."/>
            <person name="Sodergren E."/>
            <person name="Davis P."/>
            <person name="Kerhornou A."/>
            <person name="Nie X."/>
            <person name="Hall N."/>
            <person name="Anjard C."/>
            <person name="Hemphill L."/>
            <person name="Bason N."/>
            <person name="Farbrother P."/>
            <person name="Desany B."/>
            <person name="Just E."/>
            <person name="Morio T."/>
            <person name="Rost R."/>
            <person name="Churcher C."/>
            <person name="Cooper J."/>
            <person name="Haydock S."/>
            <person name="van Driessche N."/>
            <person name="Cronin A."/>
            <person name="Goodhead I."/>
            <person name="Muzny D."/>
            <person name="Mourier T."/>
            <person name="Pain A."/>
            <person name="Lu M."/>
            <person name="Harper D."/>
            <person name="Lindsay R."/>
            <person name="Hauser H."/>
            <person name="James K."/>
            <person name="Quiles M."/>
            <person name="Madan Babu M."/>
            <person name="Saito T."/>
            <person name="Buchrieser C."/>
            <person name="Wardroper A."/>
            <person name="Felder M."/>
            <person name="Thangavelu M."/>
            <person name="Johnson D."/>
            <person name="Knights A."/>
            <person name="Loulseged H."/>
            <person name="Mungall K."/>
            <person name="Oliver K."/>
            <person name="Price C."/>
            <person name="Quail M.A."/>
            <person name="Urushihara H."/>
            <person name="Hernandez J."/>
            <person name="Rabbinowitsch E."/>
            <person name="Steffen D."/>
            <person name="Sanders M."/>
            <person name="Ma J."/>
            <person name="Kohara Y."/>
            <person name="Sharp S."/>
            <person name="Simmonds M."/>
            <person name="Spiegler S."/>
            <person name="Tivey A."/>
            <person name="Sugano S."/>
            <person name="White B."/>
            <person name="Walker D."/>
            <person name="Woodward J."/>
            <person name="Winckler T."/>
            <person name="Tanaka Y."/>
            <person name="Shaulsky G."/>
            <person name="Schleicher M."/>
            <person name="Weinstock G."/>
            <person name="Rosenthal A."/>
            <person name="Cox E.C."/>
            <person name="Chisholm R.L."/>
            <person name="Gibbs R."/>
            <person name="Loomis W.F."/>
            <person name="Platzer M."/>
            <person name="Kay R.R."/>
            <person name="Williams J."/>
            <person name="Dear P.H."/>
            <person name="Noegel A.A."/>
            <person name="Barrell B."/>
            <person name="Kuspa A."/>
        </authorList>
    </citation>
    <scope>NUCLEOTIDE SEQUENCE [LARGE SCALE GENOMIC DNA]</scope>
    <source>
        <strain evidence="1 2">AX4</strain>
    </source>
</reference>
<comment type="caution">
    <text evidence="1">The sequence shown here is derived from an EMBL/GenBank/DDBJ whole genome shotgun (WGS) entry which is preliminary data.</text>
</comment>
<sequence length="48" mass="5329">MVELQPGEEQISEAAGVEHSQIRYRGTNYFFELGEAAEEAAMIISKVV</sequence>
<dbReference type="HOGENOM" id="CLU_3161071_0_0_1"/>
<dbReference type="Proteomes" id="UP000002195">
    <property type="component" value="Unassembled WGS sequence"/>
</dbReference>
<protein>
    <submittedName>
        <fullName evidence="1">Uncharacterized protein</fullName>
    </submittedName>
</protein>
<evidence type="ECO:0000313" key="2">
    <source>
        <dbReference type="Proteomes" id="UP000002195"/>
    </source>
</evidence>
<proteinExistence type="predicted"/>
<accession>Q55EL8</accession>
<organism evidence="1 2">
    <name type="scientific">Dictyostelium discoideum</name>
    <name type="common">Social amoeba</name>
    <dbReference type="NCBI Taxonomy" id="44689"/>
    <lineage>
        <taxon>Eukaryota</taxon>
        <taxon>Amoebozoa</taxon>
        <taxon>Evosea</taxon>
        <taxon>Eumycetozoa</taxon>
        <taxon>Dictyostelia</taxon>
        <taxon>Dictyosteliales</taxon>
        <taxon>Dictyosteliaceae</taxon>
        <taxon>Dictyostelium</taxon>
    </lineage>
</organism>
<evidence type="ECO:0000313" key="1">
    <source>
        <dbReference type="EMBL" id="EAL73006.1"/>
    </source>
</evidence>
<name>Q55EL8_DICDI</name>
<dbReference type="PaxDb" id="44689-DDB0190071"/>
<keyword evidence="2" id="KW-1185">Reference proteome</keyword>
<dbReference type="KEGG" id="ddi:DDB_G0268834"/>
<dbReference type="RefSeq" id="XP_647002.1">
    <property type="nucleotide sequence ID" value="XM_641910.1"/>
</dbReference>
<gene>
    <name evidence="1" type="ORF">DDB_G0268834</name>
</gene>
<dbReference type="EMBL" id="AAFI02000004">
    <property type="protein sequence ID" value="EAL73006.1"/>
    <property type="molecule type" value="Genomic_DNA"/>
</dbReference>
<dbReference type="AlphaFoldDB" id="Q55EL8"/>
<dbReference type="dictyBase" id="DDB_G0268834"/>
<dbReference type="InParanoid" id="Q55EL8"/>